<proteinExistence type="predicted"/>
<comment type="caution">
    <text evidence="1">The sequence shown here is derived from an EMBL/GenBank/DDBJ whole genome shotgun (WGS) entry which is preliminary data.</text>
</comment>
<organism evidence="1 2">
    <name type="scientific">Duganella aquatilis</name>
    <dbReference type="NCBI Taxonomy" id="2666082"/>
    <lineage>
        <taxon>Bacteria</taxon>
        <taxon>Pseudomonadati</taxon>
        <taxon>Pseudomonadota</taxon>
        <taxon>Betaproteobacteria</taxon>
        <taxon>Burkholderiales</taxon>
        <taxon>Oxalobacteraceae</taxon>
        <taxon>Telluria group</taxon>
        <taxon>Duganella</taxon>
    </lineage>
</organism>
<keyword evidence="2" id="KW-1185">Reference proteome</keyword>
<evidence type="ECO:0008006" key="3">
    <source>
        <dbReference type="Google" id="ProtNLM"/>
    </source>
</evidence>
<accession>A0A844DFC8</accession>
<sequence length="102" mass="12051">MYERISEDDKPNAFGLTRADFERIPIEVWPEHWPAYVLFCDLQTQWRTGAAGCTGLDYNVLDRRLDRLQQRQGLSDDERDALEDDIRTMEYEALATMHEKIE</sequence>
<dbReference type="InterPro" id="IPR014915">
    <property type="entry name" value="Phage_TLS_TfmB"/>
</dbReference>
<evidence type="ECO:0000313" key="2">
    <source>
        <dbReference type="Proteomes" id="UP000439986"/>
    </source>
</evidence>
<dbReference type="Proteomes" id="UP000439986">
    <property type="component" value="Unassembled WGS sequence"/>
</dbReference>
<reference evidence="1 2" key="1">
    <citation type="submission" date="2019-11" db="EMBL/GenBank/DDBJ databases">
        <title>Novel species isolated from a subtropical stream in China.</title>
        <authorList>
            <person name="Lu H."/>
        </authorList>
    </citation>
    <scope>NUCLEOTIDE SEQUENCE [LARGE SCALE GENOMIC DNA]</scope>
    <source>
        <strain evidence="1 2">FT26W</strain>
    </source>
</reference>
<name>A0A844DFC8_9BURK</name>
<dbReference type="Pfam" id="PF08809">
    <property type="entry name" value="DUF1799"/>
    <property type="match status" value="1"/>
</dbReference>
<gene>
    <name evidence="1" type="ORF">GJ698_22160</name>
</gene>
<evidence type="ECO:0000313" key="1">
    <source>
        <dbReference type="EMBL" id="MRW86779.1"/>
    </source>
</evidence>
<dbReference type="RefSeq" id="WP_154360035.1">
    <property type="nucleotide sequence ID" value="NZ_WKJL01000019.1"/>
</dbReference>
<dbReference type="EMBL" id="WKJL01000019">
    <property type="protein sequence ID" value="MRW86779.1"/>
    <property type="molecule type" value="Genomic_DNA"/>
</dbReference>
<protein>
    <recommendedName>
        <fullName evidence="3">DUF1799 domain-containing protein</fullName>
    </recommendedName>
</protein>
<dbReference type="AlphaFoldDB" id="A0A844DFC8"/>